<comment type="function">
    <text evidence="4">Required for assembly of dynein regulatory complex (DRC) and inner dynein arm (IDA) complexes, which are responsible for ciliary beat regulation, thereby playing a central role in motility in cilia and flagella. Probably acts together with CCDC40 to form a molecular ruler that determines the 96 nanometer (nm) repeat length and arrangements of components in cilia and flagella. Not required for outer dynein arm complexes assembly.</text>
</comment>
<dbReference type="PANTHER" id="PTHR18962">
    <property type="entry name" value="COILED-COIL DOMAIN-CONTAINING PROTEIN 39"/>
    <property type="match status" value="1"/>
</dbReference>
<organism evidence="5 6">
    <name type="scientific">Aldrovandia affinis</name>
    <dbReference type="NCBI Taxonomy" id="143900"/>
    <lineage>
        <taxon>Eukaryota</taxon>
        <taxon>Metazoa</taxon>
        <taxon>Chordata</taxon>
        <taxon>Craniata</taxon>
        <taxon>Vertebrata</taxon>
        <taxon>Euteleostomi</taxon>
        <taxon>Actinopterygii</taxon>
        <taxon>Neopterygii</taxon>
        <taxon>Teleostei</taxon>
        <taxon>Notacanthiformes</taxon>
        <taxon>Halosauridae</taxon>
        <taxon>Aldrovandia</taxon>
    </lineage>
</organism>
<evidence type="ECO:0000256" key="4">
    <source>
        <dbReference type="ARBA" id="ARBA00045182"/>
    </source>
</evidence>
<keyword evidence="3" id="KW-0175">Coiled coil</keyword>
<dbReference type="Proteomes" id="UP001221898">
    <property type="component" value="Unassembled WGS sequence"/>
</dbReference>
<comment type="similarity">
    <text evidence="1">Belongs to the CCDC39 family.</text>
</comment>
<dbReference type="GO" id="GO:0060287">
    <property type="term" value="P:epithelial cilium movement involved in determination of left/right asymmetry"/>
    <property type="evidence" value="ECO:0007669"/>
    <property type="project" value="TreeGrafter"/>
</dbReference>
<dbReference type="PANTHER" id="PTHR18962:SF0">
    <property type="entry name" value="COILED-COIL DOMAIN-CONTAINING PROTEIN 39"/>
    <property type="match status" value="1"/>
</dbReference>
<evidence type="ECO:0000256" key="1">
    <source>
        <dbReference type="ARBA" id="ARBA00005805"/>
    </source>
</evidence>
<dbReference type="EMBL" id="JAINUG010000020">
    <property type="protein sequence ID" value="KAJ8412260.1"/>
    <property type="molecule type" value="Genomic_DNA"/>
</dbReference>
<evidence type="ECO:0000256" key="3">
    <source>
        <dbReference type="ARBA" id="ARBA00023054"/>
    </source>
</evidence>
<dbReference type="GO" id="GO:0060285">
    <property type="term" value="P:cilium-dependent cell motility"/>
    <property type="evidence" value="ECO:0007669"/>
    <property type="project" value="TreeGrafter"/>
</dbReference>
<dbReference type="GO" id="GO:0005930">
    <property type="term" value="C:axoneme"/>
    <property type="evidence" value="ECO:0007669"/>
    <property type="project" value="InterPro"/>
</dbReference>
<dbReference type="GO" id="GO:0036159">
    <property type="term" value="P:inner dynein arm assembly"/>
    <property type="evidence" value="ECO:0007669"/>
    <property type="project" value="InterPro"/>
</dbReference>
<name>A0AAD7WX52_9TELE</name>
<proteinExistence type="inferred from homology"/>
<evidence type="ECO:0000313" key="6">
    <source>
        <dbReference type="Proteomes" id="UP001221898"/>
    </source>
</evidence>
<evidence type="ECO:0000313" key="5">
    <source>
        <dbReference type="EMBL" id="KAJ8412260.1"/>
    </source>
</evidence>
<gene>
    <name evidence="5" type="ORF">AAFF_G00145270</name>
</gene>
<dbReference type="AlphaFoldDB" id="A0AAD7WX52"/>
<keyword evidence="6" id="KW-1185">Reference proteome</keyword>
<comment type="caution">
    <text evidence="5">The sequence shown here is derived from an EMBL/GenBank/DDBJ whole genome shotgun (WGS) entry which is preliminary data.</text>
</comment>
<dbReference type="GO" id="GO:0005576">
    <property type="term" value="C:extracellular region"/>
    <property type="evidence" value="ECO:0007669"/>
    <property type="project" value="GOC"/>
</dbReference>
<evidence type="ECO:0000256" key="2">
    <source>
        <dbReference type="ARBA" id="ARBA00016725"/>
    </source>
</evidence>
<protein>
    <recommendedName>
        <fullName evidence="2">Coiled-coil domain-containing protein 39</fullName>
    </recommendedName>
</protein>
<sequence length="142" mass="16572">MLRREQQKLKGALHLGKRDAEKVVSERRDLSRKVEDLELITPAMERELSEVTGKKQVSMVEENLLKLRQKQARDRLLSQEAGTVTLETLRQLVEEGFKERGVELDLQKEVIQAQLRQATQCCQKIRAEVKERLRKAQKLKKK</sequence>
<dbReference type="InterPro" id="IPR033290">
    <property type="entry name" value="CCDC39"/>
</dbReference>
<accession>A0AAD7WX52</accession>
<reference evidence="5" key="1">
    <citation type="journal article" date="2023" name="Science">
        <title>Genome structures resolve the early diversification of teleost fishes.</title>
        <authorList>
            <person name="Parey E."/>
            <person name="Louis A."/>
            <person name="Montfort J."/>
            <person name="Bouchez O."/>
            <person name="Roques C."/>
            <person name="Iampietro C."/>
            <person name="Lluch J."/>
            <person name="Castinel A."/>
            <person name="Donnadieu C."/>
            <person name="Desvignes T."/>
            <person name="Floi Bucao C."/>
            <person name="Jouanno E."/>
            <person name="Wen M."/>
            <person name="Mejri S."/>
            <person name="Dirks R."/>
            <person name="Jansen H."/>
            <person name="Henkel C."/>
            <person name="Chen W.J."/>
            <person name="Zahm M."/>
            <person name="Cabau C."/>
            <person name="Klopp C."/>
            <person name="Thompson A.W."/>
            <person name="Robinson-Rechavi M."/>
            <person name="Braasch I."/>
            <person name="Lecointre G."/>
            <person name="Bobe J."/>
            <person name="Postlethwait J.H."/>
            <person name="Berthelot C."/>
            <person name="Roest Crollius H."/>
            <person name="Guiguen Y."/>
        </authorList>
    </citation>
    <scope>NUCLEOTIDE SEQUENCE</scope>
    <source>
        <strain evidence="5">NC1722</strain>
    </source>
</reference>